<dbReference type="GO" id="GO:0006046">
    <property type="term" value="P:N-acetylglucosamine catabolic process"/>
    <property type="evidence" value="ECO:0007669"/>
    <property type="project" value="TreeGrafter"/>
</dbReference>
<evidence type="ECO:0000256" key="3">
    <source>
        <dbReference type="ARBA" id="ARBA00022801"/>
    </source>
</evidence>
<keyword evidence="4 5" id="KW-0119">Carbohydrate metabolism</keyword>
<dbReference type="InterPro" id="IPR006680">
    <property type="entry name" value="Amidohydro-rel"/>
</dbReference>
<evidence type="ECO:0000313" key="11">
    <source>
        <dbReference type="Proteomes" id="UP000199323"/>
    </source>
</evidence>
<dbReference type="InterPro" id="IPR003764">
    <property type="entry name" value="GlcNAc_6-P_deAcase"/>
</dbReference>
<dbReference type="InterPro" id="IPR032466">
    <property type="entry name" value="Metal_Hydrolase"/>
</dbReference>
<dbReference type="GO" id="GO:0008448">
    <property type="term" value="F:N-acetylglucosamine-6-phosphate deacetylase activity"/>
    <property type="evidence" value="ECO:0007669"/>
    <property type="project" value="InterPro"/>
</dbReference>
<accession>A0A1I2HMW7</accession>
<name>A0A1I2HMW7_9ACTN</name>
<feature type="binding site" evidence="8">
    <location>
        <position position="186"/>
    </location>
    <ligand>
        <name>Zn(2+)</name>
        <dbReference type="ChEBI" id="CHEBI:29105"/>
    </ligand>
</feature>
<comment type="cofactor">
    <cofactor evidence="8">
        <name>a divalent metal cation</name>
        <dbReference type="ChEBI" id="CHEBI:60240"/>
    </cofactor>
    <text evidence="8">Binds 1 divalent metal cation per subunit.</text>
</comment>
<proteinExistence type="inferred from homology"/>
<feature type="binding site" evidence="8">
    <location>
        <position position="118"/>
    </location>
    <ligand>
        <name>Zn(2+)</name>
        <dbReference type="ChEBI" id="CHEBI:29105"/>
    </ligand>
</feature>
<feature type="domain" description="Amidohydrolase-related" evidence="9">
    <location>
        <begin position="38"/>
        <end position="376"/>
    </location>
</feature>
<keyword evidence="11" id="KW-1185">Reference proteome</keyword>
<gene>
    <name evidence="10" type="ORF">SAMN05216251_11197</name>
</gene>
<feature type="binding site" evidence="7">
    <location>
        <begin position="301"/>
        <end position="303"/>
    </location>
    <ligand>
        <name>substrate</name>
    </ligand>
</feature>
<dbReference type="OrthoDB" id="9776488at2"/>
<dbReference type="AlphaFoldDB" id="A0A1I2HMW7"/>
<dbReference type="PANTHER" id="PTHR11113">
    <property type="entry name" value="N-ACETYLGLUCOSAMINE-6-PHOSPHATE DEACETYLASE"/>
    <property type="match status" value="1"/>
</dbReference>
<evidence type="ECO:0000256" key="8">
    <source>
        <dbReference type="PIRSR" id="PIRSR038994-3"/>
    </source>
</evidence>
<dbReference type="STRING" id="380248.SAMN05216251_11197"/>
<feature type="active site" description="Proton donor/acceptor" evidence="6">
    <location>
        <position position="265"/>
    </location>
</feature>
<dbReference type="GO" id="GO:0046872">
    <property type="term" value="F:metal ion binding"/>
    <property type="evidence" value="ECO:0007669"/>
    <property type="project" value="UniProtKB-KW"/>
</dbReference>
<feature type="binding site" evidence="7">
    <location>
        <position position="131"/>
    </location>
    <ligand>
        <name>substrate</name>
    </ligand>
</feature>
<dbReference type="Proteomes" id="UP000199323">
    <property type="component" value="Unassembled WGS sequence"/>
</dbReference>
<evidence type="ECO:0000256" key="7">
    <source>
        <dbReference type="PIRSR" id="PIRSR038994-2"/>
    </source>
</evidence>
<dbReference type="Gene3D" id="2.30.40.10">
    <property type="entry name" value="Urease, subunit C, domain 1"/>
    <property type="match status" value="1"/>
</dbReference>
<feature type="binding site" evidence="7">
    <location>
        <begin position="210"/>
        <end position="211"/>
    </location>
    <ligand>
        <name>substrate</name>
    </ligand>
</feature>
<dbReference type="EMBL" id="FONG01000011">
    <property type="protein sequence ID" value="SFF30783.1"/>
    <property type="molecule type" value="Genomic_DNA"/>
</dbReference>
<organism evidence="10 11">
    <name type="scientific">Actinacidiphila alni</name>
    <dbReference type="NCBI Taxonomy" id="380248"/>
    <lineage>
        <taxon>Bacteria</taxon>
        <taxon>Bacillati</taxon>
        <taxon>Actinomycetota</taxon>
        <taxon>Actinomycetes</taxon>
        <taxon>Kitasatosporales</taxon>
        <taxon>Streptomycetaceae</taxon>
        <taxon>Actinacidiphila</taxon>
    </lineage>
</organism>
<evidence type="ECO:0000313" key="10">
    <source>
        <dbReference type="EMBL" id="SFF30783.1"/>
    </source>
</evidence>
<dbReference type="Gene3D" id="3.20.20.140">
    <property type="entry name" value="Metal-dependent hydrolases"/>
    <property type="match status" value="1"/>
</dbReference>
<evidence type="ECO:0000256" key="5">
    <source>
        <dbReference type="PIRNR" id="PIRNR038994"/>
    </source>
</evidence>
<dbReference type="InterPro" id="IPR011059">
    <property type="entry name" value="Metal-dep_hydrolase_composite"/>
</dbReference>
<dbReference type="PIRSF" id="PIRSF038994">
    <property type="entry name" value="NagA"/>
    <property type="match status" value="1"/>
</dbReference>
<dbReference type="RefSeq" id="WP_093714928.1">
    <property type="nucleotide sequence ID" value="NZ_FONG01000011.1"/>
</dbReference>
<feature type="binding site" evidence="7">
    <location>
        <position position="218"/>
    </location>
    <ligand>
        <name>substrate</name>
    </ligand>
</feature>
<evidence type="ECO:0000256" key="4">
    <source>
        <dbReference type="ARBA" id="ARBA00023277"/>
    </source>
</evidence>
<comment type="similarity">
    <text evidence="1 5">Belongs to the metallo-dependent hydrolases superfamily. NagA family.</text>
</comment>
<sequence length="388" mass="40163">MTETLEGFSAEGRPIRVRFSPAGIEEIGEIDHAPDLLLVPGLIDVQLNGYGGVDVNATDGDRALPDLLPLLWAHGVTTFYPTVVSAAADRTAELVARIAHARATDEDFAGAVPGIHLEGPYLSGLDGYRGAHDPAILRDPDTAEFDRWQRAAGGLIRIVTLAPERAGAADFTRHLTAHGVTAAIGHSAAGAADVAAFRRAGGRFSTHLGNGIPASLDRHDNVLWPQLAEPGLAATLIADGHHLPLPVFTALLRAKGLERAVLVSDAVTVAGCPPGDYRTPVGGDVTVEAGGRVSLRGTAYLAGSGASLAECVRWACATAGLPAADAFAMATRHPADLLGLTDRGRLAVGARADLVRFERDAAGRPGAVRTTVAGGVVRFSADADPVRA</sequence>
<dbReference type="Pfam" id="PF01979">
    <property type="entry name" value="Amidohydro_1"/>
    <property type="match status" value="1"/>
</dbReference>
<evidence type="ECO:0000256" key="1">
    <source>
        <dbReference type="ARBA" id="ARBA00010716"/>
    </source>
</evidence>
<feature type="binding site" evidence="8">
    <location>
        <position position="207"/>
    </location>
    <ligand>
        <name>Zn(2+)</name>
        <dbReference type="ChEBI" id="CHEBI:29105"/>
    </ligand>
</feature>
<evidence type="ECO:0000256" key="2">
    <source>
        <dbReference type="ARBA" id="ARBA00022723"/>
    </source>
</evidence>
<keyword evidence="2 8" id="KW-0479">Metal-binding</keyword>
<dbReference type="PANTHER" id="PTHR11113:SF14">
    <property type="entry name" value="N-ACETYLGLUCOSAMINE-6-PHOSPHATE DEACETYLASE"/>
    <property type="match status" value="1"/>
</dbReference>
<evidence type="ECO:0000259" key="9">
    <source>
        <dbReference type="Pfam" id="PF01979"/>
    </source>
</evidence>
<evidence type="ECO:0000256" key="6">
    <source>
        <dbReference type="PIRSR" id="PIRSR038994-1"/>
    </source>
</evidence>
<dbReference type="SUPFAM" id="SSF51556">
    <property type="entry name" value="Metallo-dependent hydrolases"/>
    <property type="match status" value="1"/>
</dbReference>
<keyword evidence="3 5" id="KW-0378">Hydrolase</keyword>
<protein>
    <submittedName>
        <fullName evidence="10">N-acetylglucosamine-6-phosphate deacetylase</fullName>
    </submittedName>
</protein>
<reference evidence="10 11" key="1">
    <citation type="submission" date="2016-10" db="EMBL/GenBank/DDBJ databases">
        <authorList>
            <person name="de Groot N.N."/>
        </authorList>
    </citation>
    <scope>NUCLEOTIDE SEQUENCE [LARGE SCALE GENOMIC DNA]</scope>
    <source>
        <strain evidence="10 11">CGMCC 4.3510</strain>
    </source>
</reference>
<feature type="binding site" evidence="7">
    <location>
        <position position="242"/>
    </location>
    <ligand>
        <name>substrate</name>
    </ligand>
</feature>